<dbReference type="Proteomes" id="UP000682733">
    <property type="component" value="Unassembled WGS sequence"/>
</dbReference>
<evidence type="ECO:0000313" key="6">
    <source>
        <dbReference type="EMBL" id="CAF3783839.1"/>
    </source>
</evidence>
<evidence type="ECO:0000259" key="2">
    <source>
        <dbReference type="Pfam" id="PF09000"/>
    </source>
</evidence>
<keyword evidence="7" id="KW-1185">Reference proteome</keyword>
<comment type="caution">
    <text evidence="4">The sequence shown here is derived from an EMBL/GenBank/DDBJ whole genome shotgun (WGS) entry which is preliminary data.</text>
</comment>
<dbReference type="InterPro" id="IPR036725">
    <property type="entry name" value="ColE3_ribonuclease_sf"/>
</dbReference>
<evidence type="ECO:0000313" key="4">
    <source>
        <dbReference type="EMBL" id="CAF1012522.1"/>
    </source>
</evidence>
<evidence type="ECO:0000313" key="3">
    <source>
        <dbReference type="EMBL" id="CAF0914244.1"/>
    </source>
</evidence>
<dbReference type="Gene3D" id="3.10.380.10">
    <property type="entry name" value="Colicin E3-like ribonuclease domain"/>
    <property type="match status" value="1"/>
</dbReference>
<dbReference type="SUPFAM" id="SSF63840">
    <property type="entry name" value="Ribonuclease domain of colicin E3"/>
    <property type="match status" value="1"/>
</dbReference>
<feature type="domain" description="Colicin E3-like ribonuclease" evidence="2">
    <location>
        <begin position="21"/>
        <end position="67"/>
    </location>
</feature>
<proteinExistence type="predicted"/>
<dbReference type="InterPro" id="IPR009105">
    <property type="entry name" value="Colicin_E3_ribonuclease"/>
</dbReference>
<sequence length="69" mass="7772">MQPSESAVWTKLKPWRGAVKRDDAGDLYQWDYTHGDIEVYNSRGEHKGCIDPTTGAKTKPPVKGRKITV</sequence>
<protein>
    <recommendedName>
        <fullName evidence="2">Colicin E3-like ribonuclease domain-containing protein</fullName>
    </recommendedName>
</protein>
<dbReference type="AlphaFoldDB" id="A0A814HLM7"/>
<dbReference type="GO" id="GO:0003723">
    <property type="term" value="F:RNA binding"/>
    <property type="evidence" value="ECO:0007669"/>
    <property type="project" value="InterPro"/>
</dbReference>
<dbReference type="Proteomes" id="UP000681722">
    <property type="component" value="Unassembled WGS sequence"/>
</dbReference>
<feature type="compositionally biased region" description="Basic residues" evidence="1">
    <location>
        <begin position="60"/>
        <end position="69"/>
    </location>
</feature>
<dbReference type="Pfam" id="PF09000">
    <property type="entry name" value="Cytotoxic"/>
    <property type="match status" value="1"/>
</dbReference>
<gene>
    <name evidence="4" type="ORF">GPM918_LOCUS14342</name>
    <name evidence="3" type="ORF">OVA965_LOCUS10284</name>
    <name evidence="6" type="ORF">SRO942_LOCUS14339</name>
    <name evidence="5" type="ORF">TMI583_LOCUS10280</name>
</gene>
<dbReference type="EMBL" id="CAJNOK010003780">
    <property type="protein sequence ID" value="CAF0914244.1"/>
    <property type="molecule type" value="Genomic_DNA"/>
</dbReference>
<dbReference type="GO" id="GO:0016788">
    <property type="term" value="F:hydrolase activity, acting on ester bonds"/>
    <property type="evidence" value="ECO:0007669"/>
    <property type="project" value="InterPro"/>
</dbReference>
<dbReference type="GO" id="GO:0043022">
    <property type="term" value="F:ribosome binding"/>
    <property type="evidence" value="ECO:0007669"/>
    <property type="project" value="InterPro"/>
</dbReference>
<reference evidence="4" key="1">
    <citation type="submission" date="2021-02" db="EMBL/GenBank/DDBJ databases">
        <authorList>
            <person name="Nowell W R."/>
        </authorList>
    </citation>
    <scope>NUCLEOTIDE SEQUENCE</scope>
</reference>
<accession>A0A814HLM7</accession>
<dbReference type="EMBL" id="CAJOBC010003440">
    <property type="protein sequence ID" value="CAF3783839.1"/>
    <property type="molecule type" value="Genomic_DNA"/>
</dbReference>
<organism evidence="4 7">
    <name type="scientific">Didymodactylos carnosus</name>
    <dbReference type="NCBI Taxonomy" id="1234261"/>
    <lineage>
        <taxon>Eukaryota</taxon>
        <taxon>Metazoa</taxon>
        <taxon>Spiralia</taxon>
        <taxon>Gnathifera</taxon>
        <taxon>Rotifera</taxon>
        <taxon>Eurotatoria</taxon>
        <taxon>Bdelloidea</taxon>
        <taxon>Philodinida</taxon>
        <taxon>Philodinidae</taxon>
        <taxon>Didymodactylos</taxon>
    </lineage>
</organism>
<evidence type="ECO:0000313" key="5">
    <source>
        <dbReference type="EMBL" id="CAF3692838.1"/>
    </source>
</evidence>
<dbReference type="EMBL" id="CAJNOQ010003441">
    <property type="protein sequence ID" value="CAF1012522.1"/>
    <property type="molecule type" value="Genomic_DNA"/>
</dbReference>
<evidence type="ECO:0000313" key="7">
    <source>
        <dbReference type="Proteomes" id="UP000663829"/>
    </source>
</evidence>
<dbReference type="Proteomes" id="UP000663829">
    <property type="component" value="Unassembled WGS sequence"/>
</dbReference>
<dbReference type="EMBL" id="CAJOBA010003781">
    <property type="protein sequence ID" value="CAF3692838.1"/>
    <property type="molecule type" value="Genomic_DNA"/>
</dbReference>
<feature type="region of interest" description="Disordered" evidence="1">
    <location>
        <begin position="44"/>
        <end position="69"/>
    </location>
</feature>
<evidence type="ECO:0000256" key="1">
    <source>
        <dbReference type="SAM" id="MobiDB-lite"/>
    </source>
</evidence>
<dbReference type="Proteomes" id="UP000677228">
    <property type="component" value="Unassembled WGS sequence"/>
</dbReference>
<dbReference type="OrthoDB" id="9979824at2759"/>
<name>A0A814HLM7_9BILA</name>